<evidence type="ECO:0008006" key="4">
    <source>
        <dbReference type="Google" id="ProtNLM"/>
    </source>
</evidence>
<feature type="region of interest" description="Disordered" evidence="1">
    <location>
        <begin position="355"/>
        <end position="376"/>
    </location>
</feature>
<gene>
    <name evidence="2" type="ORF">KQ657_002869</name>
</gene>
<dbReference type="EMBL" id="JAHMUF010000024">
    <property type="protein sequence ID" value="KAG7191733.1"/>
    <property type="molecule type" value="Genomic_DNA"/>
</dbReference>
<dbReference type="Proteomes" id="UP000790833">
    <property type="component" value="Unassembled WGS sequence"/>
</dbReference>
<accession>A0A9P7V5H1</accession>
<evidence type="ECO:0000313" key="2">
    <source>
        <dbReference type="EMBL" id="KAG7191733.1"/>
    </source>
</evidence>
<protein>
    <recommendedName>
        <fullName evidence="4">Chromatin structure-remodeling complex protein RSC58</fullName>
    </recommendedName>
</protein>
<sequence>MSESKVKLLIEDIVCVLTKSEGSDDILLTSAIPSDFYVDDPSLVVSLYASYREEHPDVKLISINEKFQQGRYTSIYQLYHDLKIAGSSLISKYQVGSAAYNNVDFTFKFATELLLRESSRLSIQLEEAVKTEGDETELEAQLFEDYNKTSRDYTVSNGEIVTFLLQTEIPPPPSMSSIYAQQPQSPQKKIQPLFTSLTGKSVLDSRETVVRDPYQISSVVPNMLSTVRQSSNLDSISPAISRISPPTTQPTTILKNYFHPNWYTINVPTWLTYKSKVMKPPIVSTLLKSELNQQLRFASKSDESLRSIAPSVDLKKGTVDSSLKGSVWLQHLGYAELKKIKDDYLKRSNAVKLESDNANANNNNDKNSTSNANEEEKATIIEESIDEENDIVDYKDDDKINVANILRWDPAQIDLFNSIEADRIVLTSSAGKIQRLISQSIIRLNKLRQERYSESNAQTIVPPSNLEIKLYQKVTKLIALVTESVPLSKLNGGLSKRIAVLKTEYNGVLPGPPPTVSAVPSKPTRYGTTRGPYKKKNKGN</sequence>
<dbReference type="RefSeq" id="XP_043047285.1">
    <property type="nucleotide sequence ID" value="XM_043193616.1"/>
</dbReference>
<proteinExistence type="predicted"/>
<evidence type="ECO:0000256" key="1">
    <source>
        <dbReference type="SAM" id="MobiDB-lite"/>
    </source>
</evidence>
<reference evidence="2" key="1">
    <citation type="submission" date="2021-03" db="EMBL/GenBank/DDBJ databases">
        <authorList>
            <person name="Palmer J.M."/>
        </authorList>
    </citation>
    <scope>NUCLEOTIDE SEQUENCE</scope>
    <source>
        <strain evidence="2">ARV_011</strain>
    </source>
</reference>
<feature type="region of interest" description="Disordered" evidence="1">
    <location>
        <begin position="510"/>
        <end position="540"/>
    </location>
</feature>
<organism evidence="2 3">
    <name type="scientific">Scheffersomyces spartinae</name>
    <dbReference type="NCBI Taxonomy" id="45513"/>
    <lineage>
        <taxon>Eukaryota</taxon>
        <taxon>Fungi</taxon>
        <taxon>Dikarya</taxon>
        <taxon>Ascomycota</taxon>
        <taxon>Saccharomycotina</taxon>
        <taxon>Pichiomycetes</taxon>
        <taxon>Debaryomycetaceae</taxon>
        <taxon>Scheffersomyces</taxon>
    </lineage>
</organism>
<keyword evidence="3" id="KW-1185">Reference proteome</keyword>
<dbReference type="AlphaFoldDB" id="A0A9P7V5H1"/>
<comment type="caution">
    <text evidence="2">The sequence shown here is derived from an EMBL/GenBank/DDBJ whole genome shotgun (WGS) entry which is preliminary data.</text>
</comment>
<dbReference type="OrthoDB" id="5354116at2759"/>
<dbReference type="GeneID" id="66116243"/>
<name>A0A9P7V5H1_9ASCO</name>
<feature type="compositionally biased region" description="Low complexity" evidence="1">
    <location>
        <begin position="356"/>
        <end position="372"/>
    </location>
</feature>
<evidence type="ECO:0000313" key="3">
    <source>
        <dbReference type="Proteomes" id="UP000790833"/>
    </source>
</evidence>